<organism evidence="2 3">
    <name type="scientific">Mytilus galloprovincialis</name>
    <name type="common">Mediterranean mussel</name>
    <dbReference type="NCBI Taxonomy" id="29158"/>
    <lineage>
        <taxon>Eukaryota</taxon>
        <taxon>Metazoa</taxon>
        <taxon>Spiralia</taxon>
        <taxon>Lophotrochozoa</taxon>
        <taxon>Mollusca</taxon>
        <taxon>Bivalvia</taxon>
        <taxon>Autobranchia</taxon>
        <taxon>Pteriomorphia</taxon>
        <taxon>Mytilida</taxon>
        <taxon>Mytiloidea</taxon>
        <taxon>Mytilidae</taxon>
        <taxon>Mytilinae</taxon>
        <taxon>Mytilus</taxon>
    </lineage>
</organism>
<gene>
    <name evidence="2" type="ORF">MGAL_10B077277</name>
</gene>
<sequence length="136" mass="15574">QVVAMGFQVLLCLLLTVCVVHSDYQAKHTRCLFPCEFREKIPIIEERVNIWLPFTQSIGTYTNVSRPIGDQTSTSECIMRKGPFFILREFGQYSCFKLVAITNTDWFFHVSPASDTLLPFCELCDGLKFTGPFYIS</sequence>
<dbReference type="AlphaFoldDB" id="A0A8B6E2D7"/>
<dbReference type="EMBL" id="UYJE01004394">
    <property type="protein sequence ID" value="VDI27690.1"/>
    <property type="molecule type" value="Genomic_DNA"/>
</dbReference>
<proteinExistence type="predicted"/>
<feature type="non-terminal residue" evidence="2">
    <location>
        <position position="136"/>
    </location>
</feature>
<keyword evidence="3" id="KW-1185">Reference proteome</keyword>
<protein>
    <submittedName>
        <fullName evidence="2">Uncharacterized protein</fullName>
    </submittedName>
</protein>
<reference evidence="2" key="1">
    <citation type="submission" date="2018-11" db="EMBL/GenBank/DDBJ databases">
        <authorList>
            <person name="Alioto T."/>
            <person name="Alioto T."/>
        </authorList>
    </citation>
    <scope>NUCLEOTIDE SEQUENCE</scope>
</reference>
<evidence type="ECO:0000256" key="1">
    <source>
        <dbReference type="SAM" id="SignalP"/>
    </source>
</evidence>
<feature type="chain" id="PRO_5032467390" evidence="1">
    <location>
        <begin position="23"/>
        <end position="136"/>
    </location>
</feature>
<evidence type="ECO:0000313" key="3">
    <source>
        <dbReference type="Proteomes" id="UP000596742"/>
    </source>
</evidence>
<dbReference type="Proteomes" id="UP000596742">
    <property type="component" value="Unassembled WGS sequence"/>
</dbReference>
<comment type="caution">
    <text evidence="2">The sequence shown here is derived from an EMBL/GenBank/DDBJ whole genome shotgun (WGS) entry which is preliminary data.</text>
</comment>
<name>A0A8B6E2D7_MYTGA</name>
<feature type="signal peptide" evidence="1">
    <location>
        <begin position="1"/>
        <end position="22"/>
    </location>
</feature>
<evidence type="ECO:0000313" key="2">
    <source>
        <dbReference type="EMBL" id="VDI27690.1"/>
    </source>
</evidence>
<keyword evidence="1" id="KW-0732">Signal</keyword>
<accession>A0A8B6E2D7</accession>
<feature type="non-terminal residue" evidence="2">
    <location>
        <position position="1"/>
    </location>
</feature>